<proteinExistence type="predicted"/>
<dbReference type="PANTHER" id="PTHR33164">
    <property type="entry name" value="TRANSCRIPTIONAL REGULATOR, MARR FAMILY"/>
    <property type="match status" value="1"/>
</dbReference>
<dbReference type="InterPro" id="IPR036390">
    <property type="entry name" value="WH_DNA-bd_sf"/>
</dbReference>
<dbReference type="InterPro" id="IPR039422">
    <property type="entry name" value="MarR/SlyA-like"/>
</dbReference>
<keyword evidence="3" id="KW-1185">Reference proteome</keyword>
<reference evidence="2 3" key="1">
    <citation type="submission" date="2019-07" db="EMBL/GenBank/DDBJ databases">
        <title>Quadrisphaera sp. strain DD2A genome sequencing and assembly.</title>
        <authorList>
            <person name="Kim I."/>
        </authorList>
    </citation>
    <scope>NUCLEOTIDE SEQUENCE [LARGE SCALE GENOMIC DNA]</scope>
    <source>
        <strain evidence="2 3">DD2A</strain>
    </source>
</reference>
<dbReference type="InterPro" id="IPR036388">
    <property type="entry name" value="WH-like_DNA-bd_sf"/>
</dbReference>
<feature type="domain" description="HTH marR-type" evidence="1">
    <location>
        <begin position="1"/>
        <end position="146"/>
    </location>
</feature>
<comment type="caution">
    <text evidence="2">The sequence shown here is derived from an EMBL/GenBank/DDBJ whole genome shotgun (WGS) entry which is preliminary data.</text>
</comment>
<evidence type="ECO:0000259" key="1">
    <source>
        <dbReference type="PROSITE" id="PS50995"/>
    </source>
</evidence>
<name>A0A5C8ZFM5_9ACTN</name>
<organism evidence="2 3">
    <name type="scientific">Quadrisphaera setariae</name>
    <dbReference type="NCBI Taxonomy" id="2593304"/>
    <lineage>
        <taxon>Bacteria</taxon>
        <taxon>Bacillati</taxon>
        <taxon>Actinomycetota</taxon>
        <taxon>Actinomycetes</taxon>
        <taxon>Kineosporiales</taxon>
        <taxon>Kineosporiaceae</taxon>
        <taxon>Quadrisphaera</taxon>
    </lineage>
</organism>
<dbReference type="Proteomes" id="UP000321234">
    <property type="component" value="Unassembled WGS sequence"/>
</dbReference>
<dbReference type="Pfam" id="PF01047">
    <property type="entry name" value="MarR"/>
    <property type="match status" value="1"/>
</dbReference>
<dbReference type="Gene3D" id="1.10.10.10">
    <property type="entry name" value="Winged helix-like DNA-binding domain superfamily/Winged helix DNA-binding domain"/>
    <property type="match status" value="1"/>
</dbReference>
<dbReference type="PRINTS" id="PR00598">
    <property type="entry name" value="HTHMARR"/>
</dbReference>
<evidence type="ECO:0000313" key="2">
    <source>
        <dbReference type="EMBL" id="TXR55600.1"/>
    </source>
</evidence>
<dbReference type="OrthoDB" id="9815567at2"/>
<dbReference type="EMBL" id="VKAC01000008">
    <property type="protein sequence ID" value="TXR55600.1"/>
    <property type="molecule type" value="Genomic_DNA"/>
</dbReference>
<dbReference type="SMART" id="SM00347">
    <property type="entry name" value="HTH_MARR"/>
    <property type="match status" value="1"/>
</dbReference>
<dbReference type="SUPFAM" id="SSF46785">
    <property type="entry name" value="Winged helix' DNA-binding domain"/>
    <property type="match status" value="1"/>
</dbReference>
<dbReference type="InterPro" id="IPR000835">
    <property type="entry name" value="HTH_MarR-typ"/>
</dbReference>
<accession>A0A5C8ZFM5</accession>
<gene>
    <name evidence="2" type="ORF">FMM08_14235</name>
</gene>
<sequence>MADALLGAARGLRRQFHAALEPAGLSPHHARALRVIAHAGHAGHAGDHGPADSSAEGVRISELAAALRIAPRSATEVVDGLVDRGLAQRRADPADRRAVVVVLTEGGREAVAHAERARARAASELFGTLTDDERASLTALLRRLTP</sequence>
<dbReference type="GO" id="GO:0003700">
    <property type="term" value="F:DNA-binding transcription factor activity"/>
    <property type="evidence" value="ECO:0007669"/>
    <property type="project" value="InterPro"/>
</dbReference>
<dbReference type="AlphaFoldDB" id="A0A5C8ZFM5"/>
<dbReference type="GO" id="GO:0006950">
    <property type="term" value="P:response to stress"/>
    <property type="evidence" value="ECO:0007669"/>
    <property type="project" value="TreeGrafter"/>
</dbReference>
<dbReference type="PANTHER" id="PTHR33164:SF103">
    <property type="entry name" value="REGULATORY PROTEIN MARR"/>
    <property type="match status" value="1"/>
</dbReference>
<protein>
    <submittedName>
        <fullName evidence="2">MarR family transcriptional regulator</fullName>
    </submittedName>
</protein>
<evidence type="ECO:0000313" key="3">
    <source>
        <dbReference type="Proteomes" id="UP000321234"/>
    </source>
</evidence>
<dbReference type="PROSITE" id="PS50995">
    <property type="entry name" value="HTH_MARR_2"/>
    <property type="match status" value="1"/>
</dbReference>